<evidence type="ECO:0000256" key="10">
    <source>
        <dbReference type="ARBA" id="ARBA00023170"/>
    </source>
</evidence>
<comment type="similarity">
    <text evidence="3 13">Belongs to the G-protein coupled receptor 1 family.</text>
</comment>
<evidence type="ECO:0000256" key="2">
    <source>
        <dbReference type="ARBA" id="ARBA00004651"/>
    </source>
</evidence>
<keyword evidence="11" id="KW-0325">Glycoprotein</keyword>
<feature type="transmembrane region" description="Helical" evidence="13">
    <location>
        <begin position="180"/>
        <end position="208"/>
    </location>
</feature>
<dbReference type="FunFam" id="1.20.1070.10:FF:000033">
    <property type="entry name" value="Vomeronasal type-1 receptor"/>
    <property type="match status" value="1"/>
</dbReference>
<keyword evidence="12 13" id="KW-0807">Transducer</keyword>
<feature type="transmembrane region" description="Helical" evidence="13">
    <location>
        <begin position="127"/>
        <end position="150"/>
    </location>
</feature>
<dbReference type="GO" id="GO:0007606">
    <property type="term" value="P:sensory perception of chemical stimulus"/>
    <property type="evidence" value="ECO:0007669"/>
    <property type="project" value="UniProtKB-ARBA"/>
</dbReference>
<name>A0A6P5PYI3_MUSCR</name>
<keyword evidence="8 13" id="KW-0297">G-protein coupled receptor</keyword>
<protein>
    <recommendedName>
        <fullName evidence="13">Vomeronasal type-1 receptor</fullName>
    </recommendedName>
</protein>
<dbReference type="Proteomes" id="UP000515126">
    <property type="component" value="Chromosome 7"/>
</dbReference>
<evidence type="ECO:0000256" key="11">
    <source>
        <dbReference type="ARBA" id="ARBA00023180"/>
    </source>
</evidence>
<dbReference type="KEGG" id="mcal:110297370"/>
<proteinExistence type="inferred from homology"/>
<dbReference type="SUPFAM" id="SSF81321">
    <property type="entry name" value="Family A G protein-coupled receptor-like"/>
    <property type="match status" value="1"/>
</dbReference>
<keyword evidence="4 13" id="KW-1003">Cell membrane</keyword>
<evidence type="ECO:0000256" key="8">
    <source>
        <dbReference type="ARBA" id="ARBA00023040"/>
    </source>
</evidence>
<evidence type="ECO:0000256" key="5">
    <source>
        <dbReference type="ARBA" id="ARBA00022507"/>
    </source>
</evidence>
<dbReference type="RefSeq" id="XP_021021786.1">
    <property type="nucleotide sequence ID" value="XM_021166127.1"/>
</dbReference>
<reference evidence="16" key="1">
    <citation type="submission" date="2025-08" db="UniProtKB">
        <authorList>
            <consortium name="RefSeq"/>
        </authorList>
    </citation>
    <scope>IDENTIFICATION</scope>
</reference>
<keyword evidence="6 13" id="KW-0812">Transmembrane</keyword>
<dbReference type="GeneID" id="110297370"/>
<evidence type="ECO:0000256" key="4">
    <source>
        <dbReference type="ARBA" id="ARBA00022475"/>
    </source>
</evidence>
<dbReference type="GO" id="GO:0016503">
    <property type="term" value="F:pheromone receptor activity"/>
    <property type="evidence" value="ECO:0007669"/>
    <property type="project" value="InterPro"/>
</dbReference>
<accession>A0A6P5PYI3</accession>
<evidence type="ECO:0000256" key="13">
    <source>
        <dbReference type="RuleBase" id="RU364061"/>
    </source>
</evidence>
<evidence type="ECO:0000256" key="7">
    <source>
        <dbReference type="ARBA" id="ARBA00022989"/>
    </source>
</evidence>
<feature type="transmembrane region" description="Helical" evidence="13">
    <location>
        <begin position="6"/>
        <end position="32"/>
    </location>
</feature>
<feature type="domain" description="G-protein coupled receptors family 1 profile" evidence="14">
    <location>
        <begin position="22"/>
        <end position="285"/>
    </location>
</feature>
<dbReference type="Pfam" id="PF03402">
    <property type="entry name" value="V1R"/>
    <property type="match status" value="1"/>
</dbReference>
<dbReference type="GO" id="GO:0005886">
    <property type="term" value="C:plasma membrane"/>
    <property type="evidence" value="ECO:0007669"/>
    <property type="project" value="UniProtKB-SubCell"/>
</dbReference>
<dbReference type="AlphaFoldDB" id="A0A6P5PYI3"/>
<sequence>MASRDLTIGIFFLSQTMLGMLGNSALLCCFIITDFSGIKTRPIDLIVKHLTWANIMVVICKGIPQTMTTFGHTYFLDDITCKLVFYLHRVARGFSLDSTCLLSVFQAITISSSISKSAQLKARIPKIIGPSLVLCWLLCLLVNIFIIMTVTDMRDKGNLTEFRHLLYCLAVNNSKQTYRVYVIILASSDVICLGLMMLASGSMLVILVKHRQKVQYIHRSLATKTFHETKATQIVLILVISFVVLYGTSFILMMYFSYQDGKDTWLVSVNVAMSACFPALCPFLLTRYHTRVFKLCST</sequence>
<organism evidence="15 16">
    <name type="scientific">Mus caroli</name>
    <name type="common">Ryukyu mouse</name>
    <name type="synonym">Ricefield mouse</name>
    <dbReference type="NCBI Taxonomy" id="10089"/>
    <lineage>
        <taxon>Eukaryota</taxon>
        <taxon>Metazoa</taxon>
        <taxon>Chordata</taxon>
        <taxon>Craniata</taxon>
        <taxon>Vertebrata</taxon>
        <taxon>Euteleostomi</taxon>
        <taxon>Mammalia</taxon>
        <taxon>Eutheria</taxon>
        <taxon>Euarchontoglires</taxon>
        <taxon>Glires</taxon>
        <taxon>Rodentia</taxon>
        <taxon>Myomorpha</taxon>
        <taxon>Muroidea</taxon>
        <taxon>Muridae</taxon>
        <taxon>Murinae</taxon>
        <taxon>Mus</taxon>
        <taxon>Mus</taxon>
    </lineage>
</organism>
<evidence type="ECO:0000256" key="3">
    <source>
        <dbReference type="ARBA" id="ARBA00010663"/>
    </source>
</evidence>
<feature type="transmembrane region" description="Helical" evidence="13">
    <location>
        <begin position="264"/>
        <end position="285"/>
    </location>
</feature>
<evidence type="ECO:0000313" key="16">
    <source>
        <dbReference type="RefSeq" id="XP_021021786.1"/>
    </source>
</evidence>
<evidence type="ECO:0000256" key="9">
    <source>
        <dbReference type="ARBA" id="ARBA00023136"/>
    </source>
</evidence>
<dbReference type="PANTHER" id="PTHR24062">
    <property type="entry name" value="VOMERONASAL TYPE-1 RECEPTOR"/>
    <property type="match status" value="1"/>
</dbReference>
<keyword evidence="10 13" id="KW-0675">Receptor</keyword>
<dbReference type="InterPro" id="IPR004072">
    <property type="entry name" value="Vmron_rcpt_1"/>
</dbReference>
<evidence type="ECO:0000313" key="15">
    <source>
        <dbReference type="Proteomes" id="UP000515126"/>
    </source>
</evidence>
<keyword evidence="15" id="KW-1185">Reference proteome</keyword>
<keyword evidence="9 13" id="KW-0472">Membrane</keyword>
<dbReference type="InterPro" id="IPR017452">
    <property type="entry name" value="GPCR_Rhodpsn_7TM"/>
</dbReference>
<dbReference type="PROSITE" id="PS50262">
    <property type="entry name" value="G_PROTEIN_RECEP_F1_2"/>
    <property type="match status" value="1"/>
</dbReference>
<comment type="subcellular location">
    <subcellularLocation>
        <location evidence="2 13">Cell membrane</location>
        <topology evidence="2 13">Multi-pass membrane protein</topology>
    </subcellularLocation>
</comment>
<gene>
    <name evidence="16" type="primary">LOC110297370</name>
</gene>
<keyword evidence="7 13" id="KW-1133">Transmembrane helix</keyword>
<evidence type="ECO:0000256" key="6">
    <source>
        <dbReference type="ARBA" id="ARBA00022692"/>
    </source>
</evidence>
<dbReference type="Gene3D" id="1.20.1070.10">
    <property type="entry name" value="Rhodopsin 7-helix transmembrane proteins"/>
    <property type="match status" value="1"/>
</dbReference>
<evidence type="ECO:0000256" key="12">
    <source>
        <dbReference type="ARBA" id="ARBA00023224"/>
    </source>
</evidence>
<comment type="function">
    <text evidence="1">Putative pheromone receptor.</text>
</comment>
<evidence type="ECO:0000259" key="14">
    <source>
        <dbReference type="PROSITE" id="PS50262"/>
    </source>
</evidence>
<feature type="transmembrane region" description="Helical" evidence="13">
    <location>
        <begin position="234"/>
        <end position="258"/>
    </location>
</feature>
<evidence type="ECO:0000256" key="1">
    <source>
        <dbReference type="ARBA" id="ARBA00003878"/>
    </source>
</evidence>
<dbReference type="GO" id="GO:0019236">
    <property type="term" value="P:response to pheromone"/>
    <property type="evidence" value="ECO:0007669"/>
    <property type="project" value="UniProtKB-KW"/>
</dbReference>
<keyword evidence="5 13" id="KW-0589">Pheromone response</keyword>